<dbReference type="EC" id="2.4.99.17" evidence="10 13"/>
<dbReference type="NCBIfam" id="NF001140">
    <property type="entry name" value="PRK00147.1"/>
    <property type="match status" value="1"/>
</dbReference>
<comment type="caution">
    <text evidence="14">The sequence shown here is derived from an EMBL/GenBank/DDBJ whole genome shotgun (WGS) entry which is preliminary data.</text>
</comment>
<keyword evidence="4 13" id="KW-0963">Cytoplasm</keyword>
<evidence type="ECO:0000256" key="7">
    <source>
        <dbReference type="ARBA" id="ARBA00022785"/>
    </source>
</evidence>
<dbReference type="HAMAP" id="MF_00113">
    <property type="entry name" value="QueA"/>
    <property type="match status" value="1"/>
</dbReference>
<organism evidence="14 15">
    <name type="scientific">Limibacillus halophilus</name>
    <dbReference type="NCBI Taxonomy" id="1579333"/>
    <lineage>
        <taxon>Bacteria</taxon>
        <taxon>Pseudomonadati</taxon>
        <taxon>Pseudomonadota</taxon>
        <taxon>Alphaproteobacteria</taxon>
        <taxon>Rhodospirillales</taxon>
        <taxon>Rhodovibrionaceae</taxon>
        <taxon>Limibacillus</taxon>
    </lineage>
</organism>
<dbReference type="InterPro" id="IPR003699">
    <property type="entry name" value="QueA"/>
</dbReference>
<keyword evidence="14" id="KW-0413">Isomerase</keyword>
<keyword evidence="15" id="KW-1185">Reference proteome</keyword>
<dbReference type="FunFam" id="3.40.1780.10:FF:000001">
    <property type="entry name" value="S-adenosylmethionine:tRNA ribosyltransferase-isomerase"/>
    <property type="match status" value="1"/>
</dbReference>
<evidence type="ECO:0000256" key="4">
    <source>
        <dbReference type="ARBA" id="ARBA00022490"/>
    </source>
</evidence>
<name>A0A839ST07_9PROT</name>
<dbReference type="Gene3D" id="3.40.1780.10">
    <property type="entry name" value="QueA-like"/>
    <property type="match status" value="1"/>
</dbReference>
<evidence type="ECO:0000256" key="13">
    <source>
        <dbReference type="HAMAP-Rule" id="MF_00113"/>
    </source>
</evidence>
<comment type="subcellular location">
    <subcellularLocation>
        <location evidence="1 13">Cytoplasm</location>
    </subcellularLocation>
</comment>
<comment type="subunit">
    <text evidence="3 13">Monomer.</text>
</comment>
<dbReference type="Pfam" id="PF02547">
    <property type="entry name" value="Queuosine_synth"/>
    <property type="match status" value="1"/>
</dbReference>
<comment type="catalytic activity">
    <reaction evidence="8 13">
        <text>7-aminomethyl-7-carbaguanosine(34) in tRNA + S-adenosyl-L-methionine = epoxyqueuosine(34) in tRNA + adenine + L-methionine + 2 H(+)</text>
        <dbReference type="Rhea" id="RHEA:32155"/>
        <dbReference type="Rhea" id="RHEA-COMP:10342"/>
        <dbReference type="Rhea" id="RHEA-COMP:18582"/>
        <dbReference type="ChEBI" id="CHEBI:15378"/>
        <dbReference type="ChEBI" id="CHEBI:16708"/>
        <dbReference type="ChEBI" id="CHEBI:57844"/>
        <dbReference type="ChEBI" id="CHEBI:59789"/>
        <dbReference type="ChEBI" id="CHEBI:82833"/>
        <dbReference type="ChEBI" id="CHEBI:194443"/>
        <dbReference type="EC" id="2.4.99.17"/>
    </reaction>
</comment>
<evidence type="ECO:0000256" key="11">
    <source>
        <dbReference type="ARBA" id="ARBA00069325"/>
    </source>
</evidence>
<dbReference type="PANTHER" id="PTHR30307">
    <property type="entry name" value="S-ADENOSYLMETHIONINE:TRNA RIBOSYLTRANSFERASE-ISOMERASE"/>
    <property type="match status" value="1"/>
</dbReference>
<dbReference type="EMBL" id="JACHXA010000003">
    <property type="protein sequence ID" value="MBB3065119.1"/>
    <property type="molecule type" value="Genomic_DNA"/>
</dbReference>
<comment type="function">
    <text evidence="13">Transfers and isomerizes the ribose moiety from AdoMet to the 7-aminomethyl group of 7-deazaguanine (preQ1-tRNA) to give epoxyqueuosine (oQ-tRNA).</text>
</comment>
<evidence type="ECO:0000256" key="6">
    <source>
        <dbReference type="ARBA" id="ARBA00022691"/>
    </source>
</evidence>
<dbReference type="GO" id="GO:0051075">
    <property type="term" value="F:S-adenosylmethionine:tRNA ribosyltransferase-isomerase activity"/>
    <property type="evidence" value="ECO:0007669"/>
    <property type="project" value="UniProtKB-EC"/>
</dbReference>
<evidence type="ECO:0000256" key="3">
    <source>
        <dbReference type="ARBA" id="ARBA00011245"/>
    </source>
</evidence>
<comment type="similarity">
    <text evidence="9 13">Belongs to the QueA family.</text>
</comment>
<gene>
    <name evidence="13" type="primary">queA</name>
    <name evidence="14" type="ORF">FHR98_001398</name>
</gene>
<dbReference type="AlphaFoldDB" id="A0A839ST07"/>
<evidence type="ECO:0000256" key="10">
    <source>
        <dbReference type="ARBA" id="ARBA00066503"/>
    </source>
</evidence>
<dbReference type="GO" id="GO:0005737">
    <property type="term" value="C:cytoplasm"/>
    <property type="evidence" value="ECO:0007669"/>
    <property type="project" value="UniProtKB-SubCell"/>
</dbReference>
<keyword evidence="14" id="KW-0328">Glycosyltransferase</keyword>
<keyword evidence="6 13" id="KW-0949">S-adenosyl-L-methionine</keyword>
<dbReference type="Proteomes" id="UP000581135">
    <property type="component" value="Unassembled WGS sequence"/>
</dbReference>
<dbReference type="InterPro" id="IPR036100">
    <property type="entry name" value="QueA_sf"/>
</dbReference>
<dbReference type="InterPro" id="IPR042118">
    <property type="entry name" value="QueA_dom1"/>
</dbReference>
<evidence type="ECO:0000313" key="15">
    <source>
        <dbReference type="Proteomes" id="UP000581135"/>
    </source>
</evidence>
<dbReference type="Gene3D" id="2.40.10.240">
    <property type="entry name" value="QueA-like"/>
    <property type="match status" value="1"/>
</dbReference>
<reference evidence="14 15" key="1">
    <citation type="submission" date="2020-08" db="EMBL/GenBank/DDBJ databases">
        <title>Genomic Encyclopedia of Type Strains, Phase III (KMG-III): the genomes of soil and plant-associated and newly described type strains.</title>
        <authorList>
            <person name="Whitman W."/>
        </authorList>
    </citation>
    <scope>NUCLEOTIDE SEQUENCE [LARGE SCALE GENOMIC DNA]</scope>
    <source>
        <strain evidence="14 15">CECT 8803</strain>
    </source>
</reference>
<dbReference type="InterPro" id="IPR042119">
    <property type="entry name" value="QueA_dom2"/>
</dbReference>
<comment type="pathway">
    <text evidence="2 13">tRNA modification; tRNA-queuosine biosynthesis.</text>
</comment>
<dbReference type="UniPathway" id="UPA00392"/>
<dbReference type="SUPFAM" id="SSF111337">
    <property type="entry name" value="QueA-like"/>
    <property type="match status" value="1"/>
</dbReference>
<sequence>MHIEDFDFELPRELIAQRPAQPRESARLLEVCPNAGLADRRIADLPECLRPGDLLVFNDTKVIPARLYGRRNEAKVEVLLHKPLSPSENDVDDQRLCWAAFARPAKRLRPGERITFAEGFTADILQKREGGELILAFSMTSEDLSQALNQYGEAPLPPYIDRPQGADEQDRHDYQTIFAEREGAVAAPTAGLHFTQDLLAKLDERGIERCGVTLHVGAGTFLPVKASVVDEHRMHSEWGEISPAAARRISNAKEAGRRIVAVGTTSLRILETAAATSGTVEAFSGDTDLFILPGFRFQAVDILITNFHLPRSTLFMLVSAFAGLDRMQQAYRHAIAQNYRFYSYGDACLLHRGGDA</sequence>
<evidence type="ECO:0000256" key="8">
    <source>
        <dbReference type="ARBA" id="ARBA00052751"/>
    </source>
</evidence>
<dbReference type="NCBIfam" id="TIGR00113">
    <property type="entry name" value="queA"/>
    <property type="match status" value="1"/>
</dbReference>
<evidence type="ECO:0000256" key="5">
    <source>
        <dbReference type="ARBA" id="ARBA00022679"/>
    </source>
</evidence>
<accession>A0A839ST07</accession>
<evidence type="ECO:0000256" key="12">
    <source>
        <dbReference type="ARBA" id="ARBA00076160"/>
    </source>
</evidence>
<keyword evidence="5 13" id="KW-0808">Transferase</keyword>
<keyword evidence="7 13" id="KW-0671">Queuosine biosynthesis</keyword>
<proteinExistence type="inferred from homology"/>
<evidence type="ECO:0000313" key="14">
    <source>
        <dbReference type="EMBL" id="MBB3065119.1"/>
    </source>
</evidence>
<dbReference type="PANTHER" id="PTHR30307:SF0">
    <property type="entry name" value="S-ADENOSYLMETHIONINE:TRNA RIBOSYLTRANSFERASE-ISOMERASE"/>
    <property type="match status" value="1"/>
</dbReference>
<evidence type="ECO:0000256" key="9">
    <source>
        <dbReference type="ARBA" id="ARBA00061210"/>
    </source>
</evidence>
<dbReference type="RefSeq" id="WP_183415924.1">
    <property type="nucleotide sequence ID" value="NZ_JACHXA010000003.1"/>
</dbReference>
<evidence type="ECO:0000256" key="1">
    <source>
        <dbReference type="ARBA" id="ARBA00004496"/>
    </source>
</evidence>
<protein>
    <recommendedName>
        <fullName evidence="11 13">S-adenosylmethionine:tRNA ribosyltransferase-isomerase</fullName>
        <ecNumber evidence="10 13">2.4.99.17</ecNumber>
    </recommendedName>
    <alternativeName>
        <fullName evidence="12 13">Queuosine biosynthesis protein QueA</fullName>
    </alternativeName>
</protein>
<dbReference type="GO" id="GO:0008616">
    <property type="term" value="P:tRNA queuosine(34) biosynthetic process"/>
    <property type="evidence" value="ECO:0007669"/>
    <property type="project" value="UniProtKB-UniRule"/>
</dbReference>
<evidence type="ECO:0000256" key="2">
    <source>
        <dbReference type="ARBA" id="ARBA00004691"/>
    </source>
</evidence>